<evidence type="ECO:0000256" key="3">
    <source>
        <dbReference type="ARBA" id="ARBA00022980"/>
    </source>
</evidence>
<dbReference type="InterPro" id="IPR036899">
    <property type="entry name" value="Ribosomal_uL13_sf"/>
</dbReference>
<dbReference type="Gene3D" id="6.10.240.10">
    <property type="match status" value="1"/>
</dbReference>
<comment type="function">
    <text evidence="1">Component of the ribosome, a large ribonucleoprotein complex responsible for the synthesis of proteins in the cell. The small ribosomal subunit (SSU) binds messenger RNAs (mRNAs) and translates the encoded message by selecting cognate aminoacyl-transfer RNA (tRNA) molecules. The large subunit (LSU) contains the ribosomal catalytic site termed the peptidyl transferase center (PTC), which catalyzes the formation of peptide bonds, thereby polymerizing the amino acids delivered by tRNAs into a polypeptide chain. The nascent polypeptides leave the ribosome through a tunnel in the LSU and interact with protein factors that function in enzymatic processing, targeting, and the membrane insertion of nascent chains at the exit of the ribosomal tunnel.</text>
</comment>
<dbReference type="PROSITE" id="PS51850">
    <property type="entry name" value="KARI_N"/>
    <property type="match status" value="1"/>
</dbReference>
<dbReference type="InterPro" id="IPR000506">
    <property type="entry name" value="KARI_C"/>
</dbReference>
<evidence type="ECO:0000256" key="2">
    <source>
        <dbReference type="ARBA" id="ARBA00006227"/>
    </source>
</evidence>
<protein>
    <recommendedName>
        <fullName evidence="6">Acetohydroxy-acid reductoisomerase</fullName>
    </recommendedName>
    <alternativeName>
        <fullName evidence="5">Alpha-keto-beta-hydroxylacyl reductoisomerase</fullName>
    </alternativeName>
</protein>
<evidence type="ECO:0000256" key="6">
    <source>
        <dbReference type="ARBA" id="ARBA00030593"/>
    </source>
</evidence>
<feature type="region of interest" description="Disordered" evidence="7">
    <location>
        <begin position="522"/>
        <end position="542"/>
    </location>
</feature>
<gene>
    <name evidence="9" type="ORF">H2201_001704</name>
</gene>
<comment type="similarity">
    <text evidence="2">Belongs to the universal ribosomal protein uL13 family.</text>
</comment>
<sequence length="542" mass="60463">MTARLFYDKDCSLDPLSGKTIVFIGYGNQGRAQALNLRDTIKAESLPNPPKILIANNKDSYASQAEADGFSFTTDWSQAASEADILFLLVPDQVQPTLFNESIAPTLKPTCCIVVASGYNVFYRYLSIPSSADVVMVAPRMIGTSVRSRYTSGQGFPCFVSVEQDGTGHAWELALALCRGIGATKRGVIESSVREETLMDLFAEQALWPAIIAAFREAYATLKGLGCSDEALCHELWMSKEPAEVFEKCADDGFIKQLVHHSSVSQYGQLKGSMEVDTSLIKKEFKRVAEDRILSGAFAEEFTDLDRDGPGVQKKLEELYEKASESELAKGEARHSSPSKMSTFEPIVVIDGKGHLLGRLASTVAKQLLNGQKIVVVRCEALNISGEFFRAKLKYQAFMRKQTRFNPTRGGPFHFRAPSKMFWRTVRGMMPHKTARGAAAMERLKTFEGIPPPYDHKKRMVVPQALRVLRLKPGRKYCTVGRLGHEFGWKYQDVVARLEERRKVKGAAYYERKKAARRQLAEAQKSASVDEKTKTQLAEYGY</sequence>
<dbReference type="InterPro" id="IPR013116">
    <property type="entry name" value="KARI_N"/>
</dbReference>
<dbReference type="HAMAP" id="MF_01366">
    <property type="entry name" value="Ribosomal_uL13"/>
    <property type="match status" value="1"/>
</dbReference>
<proteinExistence type="inferred from homology"/>
<dbReference type="NCBIfam" id="TIGR01077">
    <property type="entry name" value="L13_A_E"/>
    <property type="match status" value="1"/>
</dbReference>
<dbReference type="Gene3D" id="6.10.250.3250">
    <property type="match status" value="1"/>
</dbReference>
<dbReference type="Gene3D" id="3.40.50.720">
    <property type="entry name" value="NAD(P)-binding Rossmann-like Domain"/>
    <property type="match status" value="1"/>
</dbReference>
<dbReference type="SUPFAM" id="SSF48179">
    <property type="entry name" value="6-phosphogluconate dehydrogenase C-terminal domain-like"/>
    <property type="match status" value="1"/>
</dbReference>
<dbReference type="InterPro" id="IPR008927">
    <property type="entry name" value="6-PGluconate_DH-like_C_sf"/>
</dbReference>
<dbReference type="Gene3D" id="3.90.1180.10">
    <property type="entry name" value="Ribosomal protein L13"/>
    <property type="match status" value="1"/>
</dbReference>
<evidence type="ECO:0000256" key="1">
    <source>
        <dbReference type="ARBA" id="ARBA00004021"/>
    </source>
</evidence>
<dbReference type="InterPro" id="IPR036291">
    <property type="entry name" value="NAD(P)-bd_dom_sf"/>
</dbReference>
<keyword evidence="10" id="KW-1185">Reference proteome</keyword>
<dbReference type="InterPro" id="IPR005822">
    <property type="entry name" value="Ribosomal_uL13"/>
</dbReference>
<dbReference type="PANTHER" id="PTHR11545">
    <property type="entry name" value="RIBOSOMAL PROTEIN L13"/>
    <property type="match status" value="1"/>
</dbReference>
<dbReference type="Pfam" id="PF07991">
    <property type="entry name" value="KARI_N"/>
    <property type="match status" value="1"/>
</dbReference>
<dbReference type="SUPFAM" id="SSF51735">
    <property type="entry name" value="NAD(P)-binding Rossmann-fold domains"/>
    <property type="match status" value="1"/>
</dbReference>
<evidence type="ECO:0000256" key="4">
    <source>
        <dbReference type="ARBA" id="ARBA00023274"/>
    </source>
</evidence>
<keyword evidence="3" id="KW-0689">Ribosomal protein</keyword>
<evidence type="ECO:0000313" key="9">
    <source>
        <dbReference type="EMBL" id="KAJ9668274.1"/>
    </source>
</evidence>
<reference evidence="9" key="1">
    <citation type="submission" date="2022-10" db="EMBL/GenBank/DDBJ databases">
        <title>Culturing micro-colonial fungi from biological soil crusts in the Mojave desert and describing Neophaeococcomyces mojavensis, and introducing the new genera and species Taxawa tesnikishii.</title>
        <authorList>
            <person name="Kurbessoian T."/>
            <person name="Stajich J.E."/>
        </authorList>
    </citation>
    <scope>NUCLEOTIDE SEQUENCE</scope>
    <source>
        <strain evidence="9">TK_1</strain>
    </source>
</reference>
<accession>A0ABQ9P113</accession>
<evidence type="ECO:0000256" key="7">
    <source>
        <dbReference type="SAM" id="MobiDB-lite"/>
    </source>
</evidence>
<comment type="caution">
    <text evidence="9">The sequence shown here is derived from an EMBL/GenBank/DDBJ whole genome shotgun (WGS) entry which is preliminary data.</text>
</comment>
<organism evidence="9 10">
    <name type="scientific">Coniosporium apollinis</name>
    <dbReference type="NCBI Taxonomy" id="61459"/>
    <lineage>
        <taxon>Eukaryota</taxon>
        <taxon>Fungi</taxon>
        <taxon>Dikarya</taxon>
        <taxon>Ascomycota</taxon>
        <taxon>Pezizomycotina</taxon>
        <taxon>Dothideomycetes</taxon>
        <taxon>Dothideomycetes incertae sedis</taxon>
        <taxon>Coniosporium</taxon>
    </lineage>
</organism>
<dbReference type="Proteomes" id="UP001172684">
    <property type="component" value="Unassembled WGS sequence"/>
</dbReference>
<evidence type="ECO:0000259" key="8">
    <source>
        <dbReference type="PROSITE" id="PS51850"/>
    </source>
</evidence>
<dbReference type="CDD" id="cd00392">
    <property type="entry name" value="Ribosomal_L13"/>
    <property type="match status" value="1"/>
</dbReference>
<evidence type="ECO:0000313" key="10">
    <source>
        <dbReference type="Proteomes" id="UP001172684"/>
    </source>
</evidence>
<dbReference type="Pfam" id="PF01450">
    <property type="entry name" value="KARI_C"/>
    <property type="match status" value="1"/>
</dbReference>
<name>A0ABQ9P113_9PEZI</name>
<dbReference type="PANTHER" id="PTHR11545:SF3">
    <property type="entry name" value="LARGE RIBOSOMAL SUBUNIT PROTEIN UL13"/>
    <property type="match status" value="1"/>
</dbReference>
<evidence type="ECO:0000256" key="5">
    <source>
        <dbReference type="ARBA" id="ARBA00030209"/>
    </source>
</evidence>
<dbReference type="SUPFAM" id="SSF52161">
    <property type="entry name" value="Ribosomal protein L13"/>
    <property type="match status" value="1"/>
</dbReference>
<dbReference type="EMBL" id="JAPDRL010000008">
    <property type="protein sequence ID" value="KAJ9668274.1"/>
    <property type="molecule type" value="Genomic_DNA"/>
</dbReference>
<feature type="domain" description="KARI N-terminal Rossmann" evidence="8">
    <location>
        <begin position="3"/>
        <end position="191"/>
    </location>
</feature>
<dbReference type="InterPro" id="IPR005755">
    <property type="entry name" value="Ribosomal_uL13_euk/arc"/>
</dbReference>
<keyword evidence="4" id="KW-0687">Ribonucleoprotein</keyword>
<dbReference type="Pfam" id="PF00572">
    <property type="entry name" value="Ribosomal_L13"/>
    <property type="match status" value="1"/>
</dbReference>